<organism evidence="2 3">
    <name type="scientific">Poritiphilus flavus</name>
    <dbReference type="NCBI Taxonomy" id="2697053"/>
    <lineage>
        <taxon>Bacteria</taxon>
        <taxon>Pseudomonadati</taxon>
        <taxon>Bacteroidota</taxon>
        <taxon>Flavobacteriia</taxon>
        <taxon>Flavobacteriales</taxon>
        <taxon>Flavobacteriaceae</taxon>
        <taxon>Poritiphilus</taxon>
    </lineage>
</organism>
<name>A0A6L9EAS2_9FLAO</name>
<reference evidence="2 3" key="1">
    <citation type="submission" date="2020-01" db="EMBL/GenBank/DDBJ databases">
        <title>Bacteria diversity of Porities sp.</title>
        <authorList>
            <person name="Wang G."/>
        </authorList>
    </citation>
    <scope>NUCLEOTIDE SEQUENCE [LARGE SCALE GENOMIC DNA]</scope>
    <source>
        <strain evidence="2 3">R33</strain>
    </source>
</reference>
<feature type="compositionally biased region" description="Pro residues" evidence="1">
    <location>
        <begin position="156"/>
        <end position="167"/>
    </location>
</feature>
<protein>
    <recommendedName>
        <fullName evidence="4">Periplasmic heavy metal sensor</fullName>
    </recommendedName>
</protein>
<evidence type="ECO:0000313" key="2">
    <source>
        <dbReference type="EMBL" id="NAS11661.1"/>
    </source>
</evidence>
<proteinExistence type="predicted"/>
<keyword evidence="3" id="KW-1185">Reference proteome</keyword>
<gene>
    <name evidence="2" type="ORF">GTQ38_06585</name>
</gene>
<dbReference type="Pfam" id="PF07813">
    <property type="entry name" value="LTXXQ"/>
    <property type="match status" value="1"/>
</dbReference>
<dbReference type="EMBL" id="WXYO01000002">
    <property type="protein sequence ID" value="NAS11661.1"/>
    <property type="molecule type" value="Genomic_DNA"/>
</dbReference>
<evidence type="ECO:0008006" key="4">
    <source>
        <dbReference type="Google" id="ProtNLM"/>
    </source>
</evidence>
<evidence type="ECO:0000313" key="3">
    <source>
        <dbReference type="Proteomes" id="UP000475249"/>
    </source>
</evidence>
<dbReference type="GO" id="GO:0042597">
    <property type="term" value="C:periplasmic space"/>
    <property type="evidence" value="ECO:0007669"/>
    <property type="project" value="InterPro"/>
</dbReference>
<sequence>MKKNLLLTVLLVFLIAMNAVLLFLLFNKSDNKQGPPHEFVVRQLNFSDEQTEQYHLLEQRFRERMRPVHHRTRELKDALFNSVTDENTSQVIVDSLTTLIGNLEKARDTEVFNHFRAIYDLCDSEQKQRFQKLIGNVMQRRGPGGPPPPEGRHHPPPPGGRQGPPPR</sequence>
<dbReference type="Gene3D" id="1.20.120.1490">
    <property type="match status" value="1"/>
</dbReference>
<dbReference type="InterPro" id="IPR012899">
    <property type="entry name" value="LTXXQ"/>
</dbReference>
<dbReference type="Proteomes" id="UP000475249">
    <property type="component" value="Unassembled WGS sequence"/>
</dbReference>
<dbReference type="RefSeq" id="WP_161434672.1">
    <property type="nucleotide sequence ID" value="NZ_WXYO01000002.1"/>
</dbReference>
<accession>A0A6L9EAS2</accession>
<feature type="region of interest" description="Disordered" evidence="1">
    <location>
        <begin position="136"/>
        <end position="167"/>
    </location>
</feature>
<evidence type="ECO:0000256" key="1">
    <source>
        <dbReference type="SAM" id="MobiDB-lite"/>
    </source>
</evidence>
<dbReference type="AlphaFoldDB" id="A0A6L9EAS2"/>
<comment type="caution">
    <text evidence="2">The sequence shown here is derived from an EMBL/GenBank/DDBJ whole genome shotgun (WGS) entry which is preliminary data.</text>
</comment>